<feature type="compositionally biased region" description="Polar residues" evidence="1">
    <location>
        <begin position="486"/>
        <end position="496"/>
    </location>
</feature>
<sequence>MSSDLDVRMDEQSDLAASEIRSLRNQTAVLQDKLDRSVAKIMRLQGGIDQITDGDVKKRFEGVFSAIQDWVSEIELDLMRHSRDFRDVFQEILRQEEQEALLLSLGFRAQNEDENGRPIWDPISMEYVDMRWLGTLDTCINVILSRVIWCRLRHRIFYSLYPVGLNEPAQEGLDYIIQAIEDGNDGETKIEAEAVFRANKWRAESMAILVSTKRFRKDKDSDMQDLLEDLQDDLTSWPTLIDTETLNRHIERLEINVIGPAVELKQTIACSLAEYCLVEPQGETLKAARDDDRPWEYISKDIVEWRDRDPSETYGDMFRLFPGVYRKGMKDAEDVVLVKPTLLVLNRETIGMLQEYRKSNGSTQHRRQRSPGKVGMAHSRKSSQPPPSSRSSTTRSKNDRRTPHSQRDESYPDSSGWDRVVRGWDRILRTPKPKGSVHDKRLEENPASDTKARLHRRATEDYEFRETLPREVKGKEKRSKRADPTPVSSRKPSLSQPRPEAAIPPSPPSEYSAGLTAQTLQHEVEREYREGHGTLVDNETNFPIPPTRRREGEEVESGNIDSPVEMYSILETGMRTNAQYITAEPGQLVRSPGQGHSLRDHPNSEGFRKVRSQYHRYSTT</sequence>
<evidence type="ECO:0000313" key="3">
    <source>
        <dbReference type="Proteomes" id="UP000799764"/>
    </source>
</evidence>
<feature type="region of interest" description="Disordered" evidence="1">
    <location>
        <begin position="585"/>
        <end position="620"/>
    </location>
</feature>
<accession>A0A9P4PJS8</accession>
<dbReference type="Proteomes" id="UP000799764">
    <property type="component" value="Unassembled WGS sequence"/>
</dbReference>
<feature type="compositionally biased region" description="Basic and acidic residues" evidence="1">
    <location>
        <begin position="457"/>
        <end position="474"/>
    </location>
</feature>
<dbReference type="AlphaFoldDB" id="A0A9P4PJS8"/>
<proteinExistence type="predicted"/>
<feature type="region of interest" description="Disordered" evidence="1">
    <location>
        <begin position="355"/>
        <end position="416"/>
    </location>
</feature>
<feature type="compositionally biased region" description="Basic and acidic residues" evidence="1">
    <location>
        <begin position="522"/>
        <end position="532"/>
    </location>
</feature>
<name>A0A9P4PJS8_9PLEO</name>
<evidence type="ECO:0000256" key="1">
    <source>
        <dbReference type="SAM" id="MobiDB-lite"/>
    </source>
</evidence>
<comment type="caution">
    <text evidence="2">The sequence shown here is derived from an EMBL/GenBank/DDBJ whole genome shotgun (WGS) entry which is preliminary data.</text>
</comment>
<feature type="region of interest" description="Disordered" evidence="1">
    <location>
        <begin position="428"/>
        <end position="558"/>
    </location>
</feature>
<evidence type="ECO:0000313" key="2">
    <source>
        <dbReference type="EMBL" id="KAF2445471.1"/>
    </source>
</evidence>
<feature type="compositionally biased region" description="Basic and acidic residues" evidence="1">
    <location>
        <begin position="396"/>
        <end position="410"/>
    </location>
</feature>
<organism evidence="2 3">
    <name type="scientific">Karstenula rhodostoma CBS 690.94</name>
    <dbReference type="NCBI Taxonomy" id="1392251"/>
    <lineage>
        <taxon>Eukaryota</taxon>
        <taxon>Fungi</taxon>
        <taxon>Dikarya</taxon>
        <taxon>Ascomycota</taxon>
        <taxon>Pezizomycotina</taxon>
        <taxon>Dothideomycetes</taxon>
        <taxon>Pleosporomycetidae</taxon>
        <taxon>Pleosporales</taxon>
        <taxon>Massarineae</taxon>
        <taxon>Didymosphaeriaceae</taxon>
        <taxon>Karstenula</taxon>
    </lineage>
</organism>
<gene>
    <name evidence="2" type="ORF">P171DRAFT_430882</name>
</gene>
<reference evidence="2" key="1">
    <citation type="journal article" date="2020" name="Stud. Mycol.">
        <title>101 Dothideomycetes genomes: a test case for predicting lifestyles and emergence of pathogens.</title>
        <authorList>
            <person name="Haridas S."/>
            <person name="Albert R."/>
            <person name="Binder M."/>
            <person name="Bloem J."/>
            <person name="Labutti K."/>
            <person name="Salamov A."/>
            <person name="Andreopoulos B."/>
            <person name="Baker S."/>
            <person name="Barry K."/>
            <person name="Bills G."/>
            <person name="Bluhm B."/>
            <person name="Cannon C."/>
            <person name="Castanera R."/>
            <person name="Culley D."/>
            <person name="Daum C."/>
            <person name="Ezra D."/>
            <person name="Gonzalez J."/>
            <person name="Henrissat B."/>
            <person name="Kuo A."/>
            <person name="Liang C."/>
            <person name="Lipzen A."/>
            <person name="Lutzoni F."/>
            <person name="Magnuson J."/>
            <person name="Mondo S."/>
            <person name="Nolan M."/>
            <person name="Ohm R."/>
            <person name="Pangilinan J."/>
            <person name="Park H.-J."/>
            <person name="Ramirez L."/>
            <person name="Alfaro M."/>
            <person name="Sun H."/>
            <person name="Tritt A."/>
            <person name="Yoshinaga Y."/>
            <person name="Zwiers L.-H."/>
            <person name="Turgeon B."/>
            <person name="Goodwin S."/>
            <person name="Spatafora J."/>
            <person name="Crous P."/>
            <person name="Grigoriev I."/>
        </authorList>
    </citation>
    <scope>NUCLEOTIDE SEQUENCE</scope>
    <source>
        <strain evidence="2">CBS 690.94</strain>
    </source>
</reference>
<dbReference type="OrthoDB" id="4868352at2759"/>
<protein>
    <submittedName>
        <fullName evidence="2">Uncharacterized protein</fullName>
    </submittedName>
</protein>
<keyword evidence="3" id="KW-1185">Reference proteome</keyword>
<dbReference type="EMBL" id="MU001499">
    <property type="protein sequence ID" value="KAF2445471.1"/>
    <property type="molecule type" value="Genomic_DNA"/>
</dbReference>
<feature type="compositionally biased region" description="Basic and acidic residues" evidence="1">
    <location>
        <begin position="597"/>
        <end position="608"/>
    </location>
</feature>